<evidence type="ECO:0000256" key="8">
    <source>
        <dbReference type="ARBA" id="ARBA00022777"/>
    </source>
</evidence>
<dbReference type="FunFam" id="3.40.50.300:FF:000527">
    <property type="entry name" value="Tyrosine-protein kinase etk"/>
    <property type="match status" value="1"/>
</dbReference>
<dbReference type="OrthoDB" id="9808257at2"/>
<dbReference type="PANTHER" id="PTHR32309:SF32">
    <property type="entry name" value="TYROSINE-PROTEIN KINASE ETK-RELATED"/>
    <property type="match status" value="1"/>
</dbReference>
<keyword evidence="10 19" id="KW-1133">Transmembrane helix</keyword>
<reference evidence="23 24" key="1">
    <citation type="submission" date="2011-06" db="EMBL/GenBank/DDBJ databases">
        <authorList>
            <person name="Muzny D."/>
            <person name="Qin X."/>
            <person name="Deng J."/>
            <person name="Jiang H."/>
            <person name="Liu Y."/>
            <person name="Qu J."/>
            <person name="Song X.-Z."/>
            <person name="Zhang L."/>
            <person name="Thornton R."/>
            <person name="Coyle M."/>
            <person name="Francisco L."/>
            <person name="Jackson L."/>
            <person name="Javaid M."/>
            <person name="Korchina V."/>
            <person name="Kovar C."/>
            <person name="Mata R."/>
            <person name="Mathew T."/>
            <person name="Ngo R."/>
            <person name="Nguyen L."/>
            <person name="Nguyen N."/>
            <person name="Okwuonu G."/>
            <person name="Ongeri F."/>
            <person name="Pham C."/>
            <person name="Simmons D."/>
            <person name="Wilczek-Boney K."/>
            <person name="Hale W."/>
            <person name="Jakkamsetti A."/>
            <person name="Pham P."/>
            <person name="Ruth R."/>
            <person name="San Lucas F."/>
            <person name="Warren J."/>
            <person name="Zhang J."/>
            <person name="Zhao Z."/>
            <person name="Zhou C."/>
            <person name="Zhu D."/>
            <person name="Lee S."/>
            <person name="Bess C."/>
            <person name="Blankenburg K."/>
            <person name="Forbes L."/>
            <person name="Fu Q."/>
            <person name="Gubbala S."/>
            <person name="Hirani K."/>
            <person name="Jayaseelan J.C."/>
            <person name="Lara F."/>
            <person name="Munidasa M."/>
            <person name="Palculict T."/>
            <person name="Patil S."/>
            <person name="Pu L.-L."/>
            <person name="Saada N."/>
            <person name="Tang L."/>
            <person name="Weissenberger G."/>
            <person name="Zhu Y."/>
            <person name="Hemphill L."/>
            <person name="Shang Y."/>
            <person name="Youmans B."/>
            <person name="Ayvaz T."/>
            <person name="Ross M."/>
            <person name="Santibanez J."/>
            <person name="Aqrawi P."/>
            <person name="Gross S."/>
            <person name="Joshi V."/>
            <person name="Fowler G."/>
            <person name="Nazareth L."/>
            <person name="Reid J."/>
            <person name="Worley K."/>
            <person name="Petrosino J."/>
            <person name="Highlander S."/>
            <person name="Gibbs R."/>
        </authorList>
    </citation>
    <scope>NUCLEOTIDE SEQUENCE [LARGE SCALE GENOMIC DNA]</scope>
    <source>
        <strain evidence="23 24">9715</strain>
    </source>
</reference>
<dbReference type="CDD" id="cd05387">
    <property type="entry name" value="BY-kinase"/>
    <property type="match status" value="1"/>
</dbReference>
<comment type="subcellular location">
    <subcellularLocation>
        <location evidence="1">Cell inner membrane</location>
        <topology evidence="1">Multi-pass membrane protein</topology>
    </subcellularLocation>
</comment>
<name>G4CPN0_9NEIS</name>
<evidence type="ECO:0000256" key="13">
    <source>
        <dbReference type="ARBA" id="ARBA00023169"/>
    </source>
</evidence>
<feature type="domain" description="Tyrosine-protein kinase G-rich" evidence="22">
    <location>
        <begin position="366"/>
        <end position="446"/>
    </location>
</feature>
<evidence type="ECO:0000256" key="11">
    <source>
        <dbReference type="ARBA" id="ARBA00023136"/>
    </source>
</evidence>
<comment type="catalytic activity">
    <reaction evidence="14">
        <text>L-tyrosyl-[protein] + ATP = O-phospho-L-tyrosyl-[protein] + ADP + H(+)</text>
        <dbReference type="Rhea" id="RHEA:10596"/>
        <dbReference type="Rhea" id="RHEA-COMP:10136"/>
        <dbReference type="Rhea" id="RHEA-COMP:20101"/>
        <dbReference type="ChEBI" id="CHEBI:15378"/>
        <dbReference type="ChEBI" id="CHEBI:30616"/>
        <dbReference type="ChEBI" id="CHEBI:46858"/>
        <dbReference type="ChEBI" id="CHEBI:61978"/>
        <dbReference type="ChEBI" id="CHEBI:456216"/>
    </reaction>
</comment>
<feature type="transmembrane region" description="Helical" evidence="19">
    <location>
        <begin position="27"/>
        <end position="45"/>
    </location>
</feature>
<dbReference type="PATRIC" id="fig|1030841.3.peg.1018"/>
<evidence type="ECO:0000256" key="18">
    <source>
        <dbReference type="SAM" id="Coils"/>
    </source>
</evidence>
<dbReference type="InterPro" id="IPR025669">
    <property type="entry name" value="AAA_dom"/>
</dbReference>
<dbReference type="InterPro" id="IPR027417">
    <property type="entry name" value="P-loop_NTPase"/>
</dbReference>
<evidence type="ECO:0000256" key="5">
    <source>
        <dbReference type="ARBA" id="ARBA00022679"/>
    </source>
</evidence>
<evidence type="ECO:0000256" key="7">
    <source>
        <dbReference type="ARBA" id="ARBA00022741"/>
    </source>
</evidence>
<dbReference type="RefSeq" id="WP_009116182.1">
    <property type="nucleotide sequence ID" value="NZ_JH165159.1"/>
</dbReference>
<keyword evidence="11 19" id="KW-0472">Membrane</keyword>
<organism evidence="23 24">
    <name type="scientific">Neisseria wadsworthii 9715</name>
    <dbReference type="NCBI Taxonomy" id="1030841"/>
    <lineage>
        <taxon>Bacteria</taxon>
        <taxon>Pseudomonadati</taxon>
        <taxon>Pseudomonadota</taxon>
        <taxon>Betaproteobacteria</taxon>
        <taxon>Neisseriales</taxon>
        <taxon>Neisseriaceae</taxon>
        <taxon>Neisseria</taxon>
    </lineage>
</organism>
<dbReference type="InterPro" id="IPR003856">
    <property type="entry name" value="LPS_length_determ_N"/>
</dbReference>
<evidence type="ECO:0000256" key="2">
    <source>
        <dbReference type="ARBA" id="ARBA00008883"/>
    </source>
</evidence>
<dbReference type="GO" id="GO:0042802">
    <property type="term" value="F:identical protein binding"/>
    <property type="evidence" value="ECO:0007669"/>
    <property type="project" value="UniProtKB-ARBA"/>
</dbReference>
<dbReference type="Pfam" id="PF02706">
    <property type="entry name" value="Wzz"/>
    <property type="match status" value="1"/>
</dbReference>
<keyword evidence="8 23" id="KW-0418">Kinase</keyword>
<evidence type="ECO:0000259" key="22">
    <source>
        <dbReference type="Pfam" id="PF13807"/>
    </source>
</evidence>
<protein>
    <recommendedName>
        <fullName evidence="16">Putative tyrosine-protein kinase EpsB</fullName>
    </recommendedName>
    <alternativeName>
        <fullName evidence="17">EPS I polysaccharide export protein EpsB</fullName>
    </alternativeName>
</protein>
<keyword evidence="5 23" id="KW-0808">Transferase</keyword>
<feature type="domain" description="AAA" evidence="21">
    <location>
        <begin position="528"/>
        <end position="655"/>
    </location>
</feature>
<dbReference type="GO" id="GO:0000271">
    <property type="term" value="P:polysaccharide biosynthetic process"/>
    <property type="evidence" value="ECO:0007669"/>
    <property type="project" value="UniProtKB-KW"/>
</dbReference>
<evidence type="ECO:0000259" key="21">
    <source>
        <dbReference type="Pfam" id="PF13614"/>
    </source>
</evidence>
<dbReference type="PANTHER" id="PTHR32309">
    <property type="entry name" value="TYROSINE-PROTEIN KINASE"/>
    <property type="match status" value="1"/>
</dbReference>
<keyword evidence="6 19" id="KW-0812">Transmembrane</keyword>
<evidence type="ECO:0000256" key="6">
    <source>
        <dbReference type="ARBA" id="ARBA00022692"/>
    </source>
</evidence>
<keyword evidence="24" id="KW-1185">Reference proteome</keyword>
<keyword evidence="13" id="KW-0270">Exopolysaccharide synthesis</keyword>
<evidence type="ECO:0000256" key="10">
    <source>
        <dbReference type="ARBA" id="ARBA00022989"/>
    </source>
</evidence>
<evidence type="ECO:0000256" key="9">
    <source>
        <dbReference type="ARBA" id="ARBA00022840"/>
    </source>
</evidence>
<dbReference type="HOGENOM" id="CLU_009912_0_0_4"/>
<evidence type="ECO:0000256" key="19">
    <source>
        <dbReference type="SAM" id="Phobius"/>
    </source>
</evidence>
<accession>G4CPN0</accession>
<gene>
    <name evidence="23" type="ORF">HMPREF9370_1040</name>
</gene>
<keyword evidence="4" id="KW-0997">Cell inner membrane</keyword>
<dbReference type="GO" id="GO:0005886">
    <property type="term" value="C:plasma membrane"/>
    <property type="evidence" value="ECO:0007669"/>
    <property type="project" value="UniProtKB-SubCell"/>
</dbReference>
<evidence type="ECO:0000256" key="4">
    <source>
        <dbReference type="ARBA" id="ARBA00022519"/>
    </source>
</evidence>
<dbReference type="Pfam" id="PF13807">
    <property type="entry name" value="GNVR"/>
    <property type="match status" value="1"/>
</dbReference>
<feature type="coiled-coil region" evidence="18">
    <location>
        <begin position="340"/>
        <end position="370"/>
    </location>
</feature>
<keyword evidence="7" id="KW-0547">Nucleotide-binding</keyword>
<keyword evidence="3" id="KW-1003">Cell membrane</keyword>
<evidence type="ECO:0000259" key="20">
    <source>
        <dbReference type="Pfam" id="PF02706"/>
    </source>
</evidence>
<dbReference type="GO" id="GO:0005524">
    <property type="term" value="F:ATP binding"/>
    <property type="evidence" value="ECO:0007669"/>
    <property type="project" value="UniProtKB-KW"/>
</dbReference>
<proteinExistence type="inferred from homology"/>
<dbReference type="EMBL" id="AGAZ01000039">
    <property type="protein sequence ID" value="EGZ47600.1"/>
    <property type="molecule type" value="Genomic_DNA"/>
</dbReference>
<evidence type="ECO:0000256" key="12">
    <source>
        <dbReference type="ARBA" id="ARBA00023137"/>
    </source>
</evidence>
<dbReference type="STRING" id="1030841.HMPREF9370_1040"/>
<evidence type="ECO:0000256" key="1">
    <source>
        <dbReference type="ARBA" id="ARBA00004429"/>
    </source>
</evidence>
<dbReference type="Pfam" id="PF23607">
    <property type="entry name" value="WZC_N"/>
    <property type="match status" value="1"/>
</dbReference>
<keyword evidence="9" id="KW-0067">ATP-binding</keyword>
<comment type="similarity">
    <text evidence="2">Belongs to the etk/wzc family.</text>
</comment>
<dbReference type="InterPro" id="IPR005702">
    <property type="entry name" value="Wzc-like_C"/>
</dbReference>
<evidence type="ECO:0000256" key="14">
    <source>
        <dbReference type="ARBA" id="ARBA00053015"/>
    </source>
</evidence>
<comment type="caution">
    <text evidence="23">The sequence shown here is derived from an EMBL/GenBank/DDBJ whole genome shotgun (WGS) entry which is preliminary data.</text>
</comment>
<evidence type="ECO:0000256" key="17">
    <source>
        <dbReference type="ARBA" id="ARBA00081049"/>
    </source>
</evidence>
<dbReference type="Gene3D" id="3.40.50.300">
    <property type="entry name" value="P-loop containing nucleotide triphosphate hydrolases"/>
    <property type="match status" value="1"/>
</dbReference>
<dbReference type="Proteomes" id="UP000005336">
    <property type="component" value="Unassembled WGS sequence"/>
</dbReference>
<evidence type="ECO:0000313" key="24">
    <source>
        <dbReference type="Proteomes" id="UP000005336"/>
    </source>
</evidence>
<evidence type="ECO:0000256" key="3">
    <source>
        <dbReference type="ARBA" id="ARBA00022475"/>
    </source>
</evidence>
<sequence>MATKSTQAFESSIDLRQLLTILYRHKLPIGTAIAAGFIVGGLYSMSAQPVYRADALLAVEAQNNQILPQLNTGALPQRGMNGSSPDAEIDLIKSRSVIGQTVDNLQLDLDIQPIYTPIIGSTLAKFSNAGQPTIKVERFTAPEDFENQTFSLKVESPTSYILTTPDGESLEGKVGKPLKFSNNGEFFINQILAEPGQSFSITKLSRLKAINNITDNLSVSAQGDGSPLITLGYTGTERKKIETVLNHIIDNYVSQNKNRDVQMATSGLAFISEELPRLKQSLQDAETKLNQYRTNTGSVDIPSEAQGALRSLTDIETQITTLRAEEAGMSELYTPEHPSYKSVRDRLKVLEEARDRINRQISTLPQTEQEVIRLNRDVEINQATYVQLLNRQQELNILKASSQGNIRVIDPAVAEEKPFKPRRAMITLLSAIAAGLLASSLFVLRAIARPTIKVSDDIRAMGYNLISTIPASNTQMKADKRYNRLSAGKSKRPQYLLANIHTNDVAVETIRALRTNLHFATINNKSSMIMIAGTTPGVGKSFVSSNLATVTAQAGSRVLLVDADLRRGMLHHSFGLTEENGLAEILDGSSTFDASIKHTDVPGLDFISRGHSPQSPSEMLMSDKFKEFIATAKDKYDYVIIDTPPVLAVTDSSIIGRVADLTLLIARYRKTSHDELEDSMSRLNNAGIKVEGVIFNGVERTARNYYQYQAYTGK</sequence>
<feature type="domain" description="Polysaccharide chain length determinant N-terminal" evidence="20">
    <location>
        <begin position="12"/>
        <end position="105"/>
    </location>
</feature>
<dbReference type="SUPFAM" id="SSF52540">
    <property type="entry name" value="P-loop containing nucleoside triphosphate hydrolases"/>
    <property type="match status" value="1"/>
</dbReference>
<comment type="function">
    <text evidence="15">Probably involved in polymerization and/or export of exopolysaccharide EPS I which functions as a virulence factor. May be involved in an ATP-dependent process in the pathway for EPS I production, possibly export of the trimeric repeat units across the inner membrane or their polymerization.</text>
</comment>
<dbReference type="AlphaFoldDB" id="G4CPN0"/>
<keyword evidence="12" id="KW-0829">Tyrosine-protein kinase</keyword>
<evidence type="ECO:0000256" key="15">
    <source>
        <dbReference type="ARBA" id="ARBA00054296"/>
    </source>
</evidence>
<dbReference type="NCBIfam" id="TIGR01007">
    <property type="entry name" value="eps_fam"/>
    <property type="match status" value="1"/>
</dbReference>
<feature type="coiled-coil region" evidence="18">
    <location>
        <begin position="268"/>
        <end position="295"/>
    </location>
</feature>
<evidence type="ECO:0000313" key="23">
    <source>
        <dbReference type="EMBL" id="EGZ47600.1"/>
    </source>
</evidence>
<dbReference type="InterPro" id="IPR032807">
    <property type="entry name" value="GNVR"/>
</dbReference>
<keyword evidence="18" id="KW-0175">Coiled coil</keyword>
<dbReference type="Pfam" id="PF13614">
    <property type="entry name" value="AAA_31"/>
    <property type="match status" value="1"/>
</dbReference>
<evidence type="ECO:0000256" key="16">
    <source>
        <dbReference type="ARBA" id="ARBA00067833"/>
    </source>
</evidence>
<dbReference type="InterPro" id="IPR050445">
    <property type="entry name" value="Bact_polysacc_biosynth/exp"/>
</dbReference>
<dbReference type="GO" id="GO:0004713">
    <property type="term" value="F:protein tyrosine kinase activity"/>
    <property type="evidence" value="ECO:0007669"/>
    <property type="project" value="UniProtKB-KW"/>
</dbReference>